<name>X1UER2_9ZZZZ</name>
<dbReference type="EMBL" id="BARW01027529">
    <property type="protein sequence ID" value="GAJ15983.1"/>
    <property type="molecule type" value="Genomic_DNA"/>
</dbReference>
<evidence type="ECO:0000313" key="1">
    <source>
        <dbReference type="EMBL" id="GAJ15983.1"/>
    </source>
</evidence>
<comment type="caution">
    <text evidence="1">The sequence shown here is derived from an EMBL/GenBank/DDBJ whole genome shotgun (WGS) entry which is preliminary data.</text>
</comment>
<reference evidence="1" key="1">
    <citation type="journal article" date="2014" name="Front. Microbiol.">
        <title>High frequency of phylogenetically diverse reductive dehalogenase-homologous genes in deep subseafloor sedimentary metagenomes.</title>
        <authorList>
            <person name="Kawai M."/>
            <person name="Futagami T."/>
            <person name="Toyoda A."/>
            <person name="Takaki Y."/>
            <person name="Nishi S."/>
            <person name="Hori S."/>
            <person name="Arai W."/>
            <person name="Tsubouchi T."/>
            <person name="Morono Y."/>
            <person name="Uchiyama I."/>
            <person name="Ito T."/>
            <person name="Fujiyama A."/>
            <person name="Inagaki F."/>
            <person name="Takami H."/>
        </authorList>
    </citation>
    <scope>NUCLEOTIDE SEQUENCE</scope>
    <source>
        <strain evidence="1">Expedition CK06-06</strain>
    </source>
</reference>
<gene>
    <name evidence="1" type="ORF">S12H4_44646</name>
</gene>
<feature type="non-terminal residue" evidence="1">
    <location>
        <position position="252"/>
    </location>
</feature>
<dbReference type="AlphaFoldDB" id="X1UER2"/>
<protein>
    <submittedName>
        <fullName evidence="1">Uncharacterized protein</fullName>
    </submittedName>
</protein>
<proteinExistence type="predicted"/>
<sequence>MQEFSPGEQKIAVVPMTNPTARAFDYVAELYMGAALDLMASVPFHLDAGESKDVRLPVTMPSAAGTYPVNVAVFSEGEFLPPVHEGESVVIAKLPPAKLYIRPNAPGSYTQWLTQYPGSGAHWDKCDDPWDNPDDASTYIQHANEYQVIKRDTYNLESHGAAQGTINYIKVHLRVWNSHVDVYFYAIIVTHGTRYEEPTISGVGGATWRSGSKQWTNNPYTEVAWTWAEIDALQAGIRDLHGVSFCTARCTQ</sequence>
<accession>X1UER2</accession>
<organism evidence="1">
    <name type="scientific">marine sediment metagenome</name>
    <dbReference type="NCBI Taxonomy" id="412755"/>
    <lineage>
        <taxon>unclassified sequences</taxon>
        <taxon>metagenomes</taxon>
        <taxon>ecological metagenomes</taxon>
    </lineage>
</organism>